<organism evidence="3 5">
    <name type="scientific">Cucumis melo var. makuwa</name>
    <name type="common">Oriental melon</name>
    <dbReference type="NCBI Taxonomy" id="1194695"/>
    <lineage>
        <taxon>Eukaryota</taxon>
        <taxon>Viridiplantae</taxon>
        <taxon>Streptophyta</taxon>
        <taxon>Embryophyta</taxon>
        <taxon>Tracheophyta</taxon>
        <taxon>Spermatophyta</taxon>
        <taxon>Magnoliopsida</taxon>
        <taxon>eudicotyledons</taxon>
        <taxon>Gunneridae</taxon>
        <taxon>Pentapetalae</taxon>
        <taxon>rosids</taxon>
        <taxon>fabids</taxon>
        <taxon>Cucurbitales</taxon>
        <taxon>Cucurbitaceae</taxon>
        <taxon>Benincaseae</taxon>
        <taxon>Cucumis</taxon>
    </lineage>
</organism>
<accession>A0A5A7VF48</accession>
<dbReference type="InterPro" id="IPR036691">
    <property type="entry name" value="Endo/exonu/phosph_ase_sf"/>
</dbReference>
<feature type="domain" description="Endonuclease/exonuclease/phosphatase" evidence="2">
    <location>
        <begin position="152"/>
        <end position="224"/>
    </location>
</feature>
<evidence type="ECO:0000313" key="6">
    <source>
        <dbReference type="Proteomes" id="UP000321947"/>
    </source>
</evidence>
<dbReference type="AlphaFoldDB" id="A0A5A7VF48"/>
<dbReference type="OrthoDB" id="1934719at2759"/>
<evidence type="ECO:0000313" key="4">
    <source>
        <dbReference type="EMBL" id="TYK04117.1"/>
    </source>
</evidence>
<protein>
    <recommendedName>
        <fullName evidence="2">Endonuclease/exonuclease/phosphatase domain-containing protein</fullName>
    </recommendedName>
</protein>
<dbReference type="Proteomes" id="UP000321393">
    <property type="component" value="Unassembled WGS sequence"/>
</dbReference>
<dbReference type="Pfam" id="PF03372">
    <property type="entry name" value="Exo_endo_phos"/>
    <property type="match status" value="1"/>
</dbReference>
<proteinExistence type="predicted"/>
<comment type="caution">
    <text evidence="3">The sequence shown here is derived from an EMBL/GenBank/DDBJ whole genome shotgun (WGS) entry which is preliminary data.</text>
</comment>
<dbReference type="GO" id="GO:0003824">
    <property type="term" value="F:catalytic activity"/>
    <property type="evidence" value="ECO:0007669"/>
    <property type="project" value="InterPro"/>
</dbReference>
<evidence type="ECO:0000313" key="3">
    <source>
        <dbReference type="EMBL" id="KAA0066673.1"/>
    </source>
</evidence>
<evidence type="ECO:0000259" key="2">
    <source>
        <dbReference type="Pfam" id="PF03372"/>
    </source>
</evidence>
<dbReference type="Gene3D" id="3.60.10.10">
    <property type="entry name" value="Endonuclease/exonuclease/phosphatase"/>
    <property type="match status" value="1"/>
</dbReference>
<dbReference type="SUPFAM" id="SSF56219">
    <property type="entry name" value="DNase I-like"/>
    <property type="match status" value="1"/>
</dbReference>
<gene>
    <name evidence="4" type="ORF">E5676_scaffold2119G00560</name>
    <name evidence="3" type="ORF">E6C27_scaffold979G001070</name>
</gene>
<feature type="region of interest" description="Disordered" evidence="1">
    <location>
        <begin position="1"/>
        <end position="22"/>
    </location>
</feature>
<sequence length="226" mass="25180">MLLPFLSSEEKEGGIRSSPDRSITQVEREVGKKDEFTLVTRKERELVSIRDRGKSLEMTMPNSFSSLLELEEGEKLALSFVDGSPPPLQVNDSVIILSGLNSEGETSGLEANFGQVSRRFGDSWGYSCSYSNSGVSRILCEVEITSGWLGSGVVMGDFNVSRLYYEAFRRSSALSDMEELDIAIHDADLVKPLMQGNWFTWTSKVHGSGVLRRLDHILVNDDWLFA</sequence>
<evidence type="ECO:0000313" key="5">
    <source>
        <dbReference type="Proteomes" id="UP000321393"/>
    </source>
</evidence>
<dbReference type="Proteomes" id="UP000321947">
    <property type="component" value="Unassembled WGS sequence"/>
</dbReference>
<dbReference type="EMBL" id="SSTE01000850">
    <property type="protein sequence ID" value="KAA0066673.1"/>
    <property type="molecule type" value="Genomic_DNA"/>
</dbReference>
<reference evidence="5 6" key="1">
    <citation type="submission" date="2019-08" db="EMBL/GenBank/DDBJ databases">
        <title>Draft genome sequences of two oriental melons (Cucumis melo L. var makuwa).</title>
        <authorList>
            <person name="Kwon S.-Y."/>
        </authorList>
    </citation>
    <scope>NUCLEOTIDE SEQUENCE [LARGE SCALE GENOMIC DNA]</scope>
    <source>
        <strain evidence="6">cv. Chang Bougi</strain>
        <strain evidence="5">cv. SW 3</strain>
        <tissue evidence="3">Leaf</tissue>
    </source>
</reference>
<dbReference type="InterPro" id="IPR005135">
    <property type="entry name" value="Endo/exonuclease/phosphatase"/>
</dbReference>
<evidence type="ECO:0000256" key="1">
    <source>
        <dbReference type="SAM" id="MobiDB-lite"/>
    </source>
</evidence>
<name>A0A5A7VF48_CUCMM</name>
<dbReference type="EMBL" id="SSTD01014757">
    <property type="protein sequence ID" value="TYK04117.1"/>
    <property type="molecule type" value="Genomic_DNA"/>
</dbReference>